<dbReference type="InterPro" id="IPR032809">
    <property type="entry name" value="Put_HupE_UreJ"/>
</dbReference>
<accession>A0ABX8II99</accession>
<feature type="transmembrane region" description="Helical" evidence="1">
    <location>
        <begin position="187"/>
        <end position="207"/>
    </location>
</feature>
<keyword evidence="1" id="KW-0472">Membrane</keyword>
<gene>
    <name evidence="3" type="ORF">KQ249_02755</name>
</gene>
<proteinExistence type="predicted"/>
<dbReference type="Proteomes" id="UP000683442">
    <property type="component" value="Chromosome"/>
</dbReference>
<evidence type="ECO:0000313" key="4">
    <source>
        <dbReference type="Proteomes" id="UP000683442"/>
    </source>
</evidence>
<feature type="chain" id="PRO_5046405633" evidence="2">
    <location>
        <begin position="25"/>
        <end position="376"/>
    </location>
</feature>
<protein>
    <submittedName>
        <fullName evidence="3">HupE/UreJ family protein</fullName>
    </submittedName>
</protein>
<evidence type="ECO:0000256" key="2">
    <source>
        <dbReference type="SAM" id="SignalP"/>
    </source>
</evidence>
<feature type="transmembrane region" description="Helical" evidence="1">
    <location>
        <begin position="228"/>
        <end position="251"/>
    </location>
</feature>
<sequence>MTITRRIWLALITVALATFSGMTAAHKASDSFLYLDSGPTELRMDVALRDLALLMSIDSNGDNEVSGRELRQSRPEITRTVESALTFSNSSGNCNLAGKKWGISEHSDGVYSAARYAIRCPDGEPPEALEYNLLFKQDALHRGLVSLDYNGQTRLAVLGPDSRTLDLAGTDTPGYFSVFKTFVYEGIVHLLIGLDHMLFLLVLIIPATLSTAKTQGPSDQSTGLRGRLLGLAGIITAFTVAHSITLALAALDIVSLPIAWVETVIALSIGLAALNVAWPIFGRKTWKLAFGFGLVHGFGFASVLGDLTSGISGLAVALAGFNLGVELGQLALLVVGFPVLVYLGKNRMYQKGAVPVMLAGIGAISLFWVVQRAPLF</sequence>
<keyword evidence="1" id="KW-1133">Transmembrane helix</keyword>
<organism evidence="3 4">
    <name type="scientific">Marinobacter adhaerens</name>
    <dbReference type="NCBI Taxonomy" id="1033846"/>
    <lineage>
        <taxon>Bacteria</taxon>
        <taxon>Pseudomonadati</taxon>
        <taxon>Pseudomonadota</taxon>
        <taxon>Gammaproteobacteria</taxon>
        <taxon>Pseudomonadales</taxon>
        <taxon>Marinobacteraceae</taxon>
        <taxon>Marinobacter</taxon>
    </lineage>
</organism>
<dbReference type="InterPro" id="IPR018247">
    <property type="entry name" value="EF_Hand_1_Ca_BS"/>
</dbReference>
<feature type="signal peptide" evidence="2">
    <location>
        <begin position="1"/>
        <end position="24"/>
    </location>
</feature>
<feature type="transmembrane region" description="Helical" evidence="1">
    <location>
        <begin position="288"/>
        <end position="321"/>
    </location>
</feature>
<keyword evidence="2" id="KW-0732">Signal</keyword>
<feature type="transmembrane region" description="Helical" evidence="1">
    <location>
        <begin position="352"/>
        <end position="370"/>
    </location>
</feature>
<dbReference type="GeneID" id="78558333"/>
<keyword evidence="1" id="KW-0812">Transmembrane</keyword>
<evidence type="ECO:0000313" key="3">
    <source>
        <dbReference type="EMBL" id="QWV13557.1"/>
    </source>
</evidence>
<evidence type="ECO:0000256" key="1">
    <source>
        <dbReference type="SAM" id="Phobius"/>
    </source>
</evidence>
<dbReference type="PROSITE" id="PS00018">
    <property type="entry name" value="EF_HAND_1"/>
    <property type="match status" value="1"/>
</dbReference>
<reference evidence="3 4" key="1">
    <citation type="submission" date="2021-06" db="EMBL/GenBank/DDBJ databases">
        <title>Microbial metabolic specificity influences pelagic lipid remineralization.</title>
        <authorList>
            <person name="Behrendt L."/>
            <person name="Hunter J.E."/>
            <person name="Alcolombri U."/>
            <person name="Smriga S."/>
            <person name="Mincer T."/>
            <person name="Lowenstein D.P."/>
            <person name="Peaudecerf F.J."/>
            <person name="Fernandez V.I."/>
            <person name="Fredricks H."/>
            <person name="Almblad H."/>
            <person name="Harrison J.J."/>
            <person name="Stocker R."/>
            <person name="Van Mooy B.A.S."/>
        </authorList>
    </citation>
    <scope>NUCLEOTIDE SEQUENCE [LARGE SCALE GENOMIC DNA]</scope>
    <source>
        <strain evidence="3 4">HP15-B</strain>
    </source>
</reference>
<feature type="transmembrane region" description="Helical" evidence="1">
    <location>
        <begin position="257"/>
        <end position="281"/>
    </location>
</feature>
<feature type="transmembrane region" description="Helical" evidence="1">
    <location>
        <begin position="327"/>
        <end position="345"/>
    </location>
</feature>
<name>A0ABX8II99_9GAMM</name>
<dbReference type="EMBL" id="CP076686">
    <property type="protein sequence ID" value="QWV13557.1"/>
    <property type="molecule type" value="Genomic_DNA"/>
</dbReference>
<dbReference type="RefSeq" id="WP_169702190.1">
    <property type="nucleotide sequence ID" value="NZ_CP076686.1"/>
</dbReference>
<dbReference type="Pfam" id="PF13795">
    <property type="entry name" value="HupE_UreJ_2"/>
    <property type="match status" value="1"/>
</dbReference>
<keyword evidence="4" id="KW-1185">Reference proteome</keyword>